<feature type="domain" description="Disease resistance R13L4/SHOC-2-like LRR" evidence="4">
    <location>
        <begin position="74"/>
        <end position="155"/>
    </location>
</feature>
<dbReference type="Gene3D" id="3.80.10.10">
    <property type="entry name" value="Ribonuclease Inhibitor"/>
    <property type="match status" value="1"/>
</dbReference>
<sequence length="1089" mass="120423">MLKLLRVNLEGCTSFCNLHLSIDAFHEFKFFRELNFSGTRIKELPSSFGSLASLEILDLSKCSKFQKFPDIFANMGHLRVLNLHKTGIKELPRSIGYLESLKYLNISYCLNFEKFPGIQGNMKCLKKLYLNKIAIKELPNSVGLLKAFEVLSLKGCSNLEKFPEIQRIMGGLWCLHLSGTAIKELPCLIGLSDGQHLWLLIIQNLRLVTQEPELYVLHILPRRLPKKVVAREHFVLKDLPFYTEAREADAQAHQALLNQREEKMQEGTLWRAPGDKRPAPFPPACAPTGKKKKVPTKGIVIRSPALSGLPAVLSDFEHIPVDQPSSPHLDTDVAGASCPDPLPPTTPPIEETGAERQGLPPYEPSSLALVPVKGPTAGRSRPAHDLKSGISGRLQDRLLETIEVSCSSAQEGHPEERQMEIAEENPTDPVVVPDEGSPEEIQPAVNDGGPAPGEESHHNASLGGSPVDDVACTSFSPFSYAELREMLKQIPPDSDVTLPLMKMFEATEMLVSVFAAWFNNDDNEALRIELANVKSREEATEARLHEAEDETSQLRGEVRQLRIEVSIEKKQKEDLQLRLSAQKEELEAEFAAQREDLETEYQKQVDEMYFFGYRCCMKKNGIKRDVPSIPPGEEEKLRLFSKTFLRTSVPLLKLWALSCDCSERLPFVDSRPSDGCGRRECFLSDVRVWFDKPTGCRVAPPPTSLWLARASSLRQLLGSCLWPLLAHCFEDNAVYNGLGDSKAADDDLPYELGDIFVLMLAYASASTHLLKLPHLFSSWASNTLRMGPAPEIGPIKDRCTSAPDQGEMGSLYPGLVCLLGFFGQSACPEIPYYVFRPLLPSAWFASMVLQVEASATEGLVCTCIGNNMASLMGREAAMPAKASACPFSVRLIFSIVHSVNVTRSLETDRARASRSPTPNPDDREAPSTRKVHHSSPLGSLSWVVFGSIPARRCCKGAGQLARPPGGLGSKGGASGRHFEGPSANCPLRYSQLSVHSFAPAFRIAKKKGHNSSVKRAIKRPNATSLPVRRSLTPKTHLEGFNSCHTSLRGGRLLQVEGMFLSGFAFNHNIVDIYLHCAADQRFEDLRHSL</sequence>
<dbReference type="PANTHER" id="PTHR47186">
    <property type="entry name" value="LEUCINE-RICH REPEAT-CONTAINING PROTEIN 57"/>
    <property type="match status" value="1"/>
</dbReference>
<evidence type="ECO:0000259" key="4">
    <source>
        <dbReference type="Pfam" id="PF23598"/>
    </source>
</evidence>
<dbReference type="Pfam" id="PF23598">
    <property type="entry name" value="LRR_14"/>
    <property type="match status" value="1"/>
</dbReference>
<dbReference type="AlphaFoldDB" id="A0A438IVS1"/>
<keyword evidence="2" id="KW-0175">Coiled coil</keyword>
<reference evidence="5 6" key="1">
    <citation type="journal article" date="2018" name="PLoS Genet.">
        <title>Population sequencing reveals clonal diversity and ancestral inbreeding in the grapevine cultivar Chardonnay.</title>
        <authorList>
            <person name="Roach M.J."/>
            <person name="Johnson D.L."/>
            <person name="Bohlmann J."/>
            <person name="van Vuuren H.J."/>
            <person name="Jones S.J."/>
            <person name="Pretorius I.S."/>
            <person name="Schmidt S.A."/>
            <person name="Borneman A.R."/>
        </authorList>
    </citation>
    <scope>NUCLEOTIDE SEQUENCE [LARGE SCALE GENOMIC DNA]</scope>
    <source>
        <strain evidence="6">cv. Chardonnay</strain>
        <tissue evidence="5">Leaf</tissue>
    </source>
</reference>
<organism evidence="5 6">
    <name type="scientific">Vitis vinifera</name>
    <name type="common">Grape</name>
    <dbReference type="NCBI Taxonomy" id="29760"/>
    <lineage>
        <taxon>Eukaryota</taxon>
        <taxon>Viridiplantae</taxon>
        <taxon>Streptophyta</taxon>
        <taxon>Embryophyta</taxon>
        <taxon>Tracheophyta</taxon>
        <taxon>Spermatophyta</taxon>
        <taxon>Magnoliopsida</taxon>
        <taxon>eudicotyledons</taxon>
        <taxon>Gunneridae</taxon>
        <taxon>Pentapetalae</taxon>
        <taxon>rosids</taxon>
        <taxon>Vitales</taxon>
        <taxon>Vitaceae</taxon>
        <taxon>Viteae</taxon>
        <taxon>Vitis</taxon>
    </lineage>
</organism>
<dbReference type="InterPro" id="IPR032675">
    <property type="entry name" value="LRR_dom_sf"/>
</dbReference>
<gene>
    <name evidence="5" type="primary">CSA1_25</name>
    <name evidence="5" type="ORF">CK203_026537</name>
</gene>
<name>A0A438IVS1_VITVI</name>
<feature type="region of interest" description="Disordered" evidence="3">
    <location>
        <begin position="906"/>
        <end position="935"/>
    </location>
</feature>
<feature type="coiled-coil region" evidence="2">
    <location>
        <begin position="523"/>
        <end position="603"/>
    </location>
</feature>
<dbReference type="EMBL" id="QGNW01000079">
    <property type="protein sequence ID" value="RVX00823.1"/>
    <property type="molecule type" value="Genomic_DNA"/>
</dbReference>
<proteinExistence type="predicted"/>
<feature type="region of interest" description="Disordered" evidence="3">
    <location>
        <begin position="271"/>
        <end position="293"/>
    </location>
</feature>
<feature type="region of interest" description="Disordered" evidence="3">
    <location>
        <begin position="406"/>
        <end position="465"/>
    </location>
</feature>
<evidence type="ECO:0000313" key="6">
    <source>
        <dbReference type="Proteomes" id="UP000288805"/>
    </source>
</evidence>
<dbReference type="SUPFAM" id="SSF52058">
    <property type="entry name" value="L domain-like"/>
    <property type="match status" value="1"/>
</dbReference>
<keyword evidence="1" id="KW-0677">Repeat</keyword>
<evidence type="ECO:0000313" key="5">
    <source>
        <dbReference type="EMBL" id="RVX00823.1"/>
    </source>
</evidence>
<evidence type="ECO:0000256" key="3">
    <source>
        <dbReference type="SAM" id="MobiDB-lite"/>
    </source>
</evidence>
<dbReference type="PANTHER" id="PTHR47186:SF3">
    <property type="entry name" value="OS09G0267800 PROTEIN"/>
    <property type="match status" value="1"/>
</dbReference>
<protein>
    <submittedName>
        <fullName evidence="5">Disease resistance-like protein CSA1</fullName>
    </submittedName>
</protein>
<dbReference type="Proteomes" id="UP000288805">
    <property type="component" value="Unassembled WGS sequence"/>
</dbReference>
<evidence type="ECO:0000256" key="2">
    <source>
        <dbReference type="SAM" id="Coils"/>
    </source>
</evidence>
<comment type="caution">
    <text evidence="5">The sequence shown here is derived from an EMBL/GenBank/DDBJ whole genome shotgun (WGS) entry which is preliminary data.</text>
</comment>
<dbReference type="InterPro" id="IPR055414">
    <property type="entry name" value="LRR_R13L4/SHOC2-like"/>
</dbReference>
<evidence type="ECO:0000256" key="1">
    <source>
        <dbReference type="ARBA" id="ARBA00022737"/>
    </source>
</evidence>
<feature type="region of interest" description="Disordered" evidence="3">
    <location>
        <begin position="322"/>
        <end position="391"/>
    </location>
</feature>
<accession>A0A438IVS1</accession>